<protein>
    <submittedName>
        <fullName evidence="2">Uncharacterized protein</fullName>
    </submittedName>
</protein>
<dbReference type="AlphaFoldDB" id="A0A4Z2ETQ2"/>
<evidence type="ECO:0000256" key="1">
    <source>
        <dbReference type="SAM" id="MobiDB-lite"/>
    </source>
</evidence>
<organism evidence="2 3">
    <name type="scientific">Liparis tanakae</name>
    <name type="common">Tanaka's snailfish</name>
    <dbReference type="NCBI Taxonomy" id="230148"/>
    <lineage>
        <taxon>Eukaryota</taxon>
        <taxon>Metazoa</taxon>
        <taxon>Chordata</taxon>
        <taxon>Craniata</taxon>
        <taxon>Vertebrata</taxon>
        <taxon>Euteleostomi</taxon>
        <taxon>Actinopterygii</taxon>
        <taxon>Neopterygii</taxon>
        <taxon>Teleostei</taxon>
        <taxon>Neoteleostei</taxon>
        <taxon>Acanthomorphata</taxon>
        <taxon>Eupercaria</taxon>
        <taxon>Perciformes</taxon>
        <taxon>Cottioidei</taxon>
        <taxon>Cottales</taxon>
        <taxon>Liparidae</taxon>
        <taxon>Liparis</taxon>
    </lineage>
</organism>
<gene>
    <name evidence="2" type="ORF">EYF80_057544</name>
</gene>
<evidence type="ECO:0000313" key="2">
    <source>
        <dbReference type="EMBL" id="TNN32296.1"/>
    </source>
</evidence>
<feature type="region of interest" description="Disordered" evidence="1">
    <location>
        <begin position="1"/>
        <end position="37"/>
    </location>
</feature>
<proteinExistence type="predicted"/>
<comment type="caution">
    <text evidence="2">The sequence shown here is derived from an EMBL/GenBank/DDBJ whole genome shotgun (WGS) entry which is preliminary data.</text>
</comment>
<sequence length="83" mass="9014">MDFHPSSQPHRPPRQVPITAGGPAPRPRGPAAPGGCNSLEKAEHVLVPAQPVFILDPIPQFRPTSPLQPDPDRRVLYSPDPDQ</sequence>
<dbReference type="Proteomes" id="UP000314294">
    <property type="component" value="Unassembled WGS sequence"/>
</dbReference>
<reference evidence="2 3" key="1">
    <citation type="submission" date="2019-03" db="EMBL/GenBank/DDBJ databases">
        <title>First draft genome of Liparis tanakae, snailfish: a comprehensive survey of snailfish specific genes.</title>
        <authorList>
            <person name="Kim W."/>
            <person name="Song I."/>
            <person name="Jeong J.-H."/>
            <person name="Kim D."/>
            <person name="Kim S."/>
            <person name="Ryu S."/>
            <person name="Song J.Y."/>
            <person name="Lee S.K."/>
        </authorList>
    </citation>
    <scope>NUCLEOTIDE SEQUENCE [LARGE SCALE GENOMIC DNA]</scope>
    <source>
        <tissue evidence="2">Muscle</tissue>
    </source>
</reference>
<feature type="region of interest" description="Disordered" evidence="1">
    <location>
        <begin position="58"/>
        <end position="83"/>
    </location>
</feature>
<dbReference type="EMBL" id="SRLO01002790">
    <property type="protein sequence ID" value="TNN32296.1"/>
    <property type="molecule type" value="Genomic_DNA"/>
</dbReference>
<evidence type="ECO:0000313" key="3">
    <source>
        <dbReference type="Proteomes" id="UP000314294"/>
    </source>
</evidence>
<name>A0A4Z2ETQ2_9TELE</name>
<keyword evidence="3" id="KW-1185">Reference proteome</keyword>
<accession>A0A4Z2ETQ2</accession>